<proteinExistence type="predicted"/>
<organism evidence="1 2">
    <name type="scientific">Chryseosolibacter histidini</name>
    <dbReference type="NCBI Taxonomy" id="2782349"/>
    <lineage>
        <taxon>Bacteria</taxon>
        <taxon>Pseudomonadati</taxon>
        <taxon>Bacteroidota</taxon>
        <taxon>Cytophagia</taxon>
        <taxon>Cytophagales</taxon>
        <taxon>Chryseotaleaceae</taxon>
        <taxon>Chryseosolibacter</taxon>
    </lineage>
</organism>
<dbReference type="Proteomes" id="UP001319200">
    <property type="component" value="Unassembled WGS sequence"/>
</dbReference>
<dbReference type="EMBL" id="JAHESF010000026">
    <property type="protein sequence ID" value="MBT1699539.1"/>
    <property type="molecule type" value="Genomic_DNA"/>
</dbReference>
<accession>A0AAP2DSA7</accession>
<gene>
    <name evidence="1" type="ORF">KK083_21755</name>
</gene>
<sequence>MSADIEFMIGRFPAYKERILSQYEVDEDFKTLCEDFYASALILRSQKKKRIKNKKNELEYQKLFLALETEIFDLLTRD</sequence>
<dbReference type="AlphaFoldDB" id="A0AAP2DSA7"/>
<protein>
    <submittedName>
        <fullName evidence="1">Uncharacterized protein</fullName>
    </submittedName>
</protein>
<keyword evidence="2" id="KW-1185">Reference proteome</keyword>
<evidence type="ECO:0000313" key="2">
    <source>
        <dbReference type="Proteomes" id="UP001319200"/>
    </source>
</evidence>
<dbReference type="RefSeq" id="WP_254167549.1">
    <property type="nucleotide sequence ID" value="NZ_JAHESF010000026.1"/>
</dbReference>
<name>A0AAP2DSA7_9BACT</name>
<reference evidence="1 2" key="1">
    <citation type="submission" date="2021-05" db="EMBL/GenBank/DDBJ databases">
        <title>A Polyphasic approach of four new species of the genus Ohtaekwangia: Ohtaekwangia histidinii sp. nov., Ohtaekwangia cretensis sp. nov., Ohtaekwangia indiensis sp. nov., Ohtaekwangia reichenbachii sp. nov. from diverse environment.</title>
        <authorList>
            <person name="Octaviana S."/>
        </authorList>
    </citation>
    <scope>NUCLEOTIDE SEQUENCE [LARGE SCALE GENOMIC DNA]</scope>
    <source>
        <strain evidence="1 2">PWU4</strain>
    </source>
</reference>
<comment type="caution">
    <text evidence="1">The sequence shown here is derived from an EMBL/GenBank/DDBJ whole genome shotgun (WGS) entry which is preliminary data.</text>
</comment>
<evidence type="ECO:0000313" key="1">
    <source>
        <dbReference type="EMBL" id="MBT1699539.1"/>
    </source>
</evidence>